<name>A0ABQ5UVQ0_9HYPH</name>
<dbReference type="EMBL" id="BSNI01000002">
    <property type="protein sequence ID" value="GLQ18638.1"/>
    <property type="molecule type" value="Genomic_DNA"/>
</dbReference>
<proteinExistence type="predicted"/>
<dbReference type="Proteomes" id="UP001161405">
    <property type="component" value="Unassembled WGS sequence"/>
</dbReference>
<dbReference type="Pfam" id="PF07370">
    <property type="entry name" value="DUF1489"/>
    <property type="match status" value="1"/>
</dbReference>
<comment type="caution">
    <text evidence="1">The sequence shown here is derived from an EMBL/GenBank/DDBJ whole genome shotgun (WGS) entry which is preliminary data.</text>
</comment>
<gene>
    <name evidence="1" type="ORF">GCM10007879_28870</name>
</gene>
<keyword evidence="2" id="KW-1185">Reference proteome</keyword>
<dbReference type="InterPro" id="IPR008320">
    <property type="entry name" value="UCP032025"/>
</dbReference>
<reference evidence="1" key="2">
    <citation type="submission" date="2023-01" db="EMBL/GenBank/DDBJ databases">
        <title>Draft genome sequence of Maritalea porphyrae strain NBRC 107169.</title>
        <authorList>
            <person name="Sun Q."/>
            <person name="Mori K."/>
        </authorList>
    </citation>
    <scope>NUCLEOTIDE SEQUENCE</scope>
    <source>
        <strain evidence="1">NBRC 107169</strain>
    </source>
</reference>
<organism evidence="1 2">
    <name type="scientific">Maritalea porphyrae</name>
    <dbReference type="NCBI Taxonomy" id="880732"/>
    <lineage>
        <taxon>Bacteria</taxon>
        <taxon>Pseudomonadati</taxon>
        <taxon>Pseudomonadota</taxon>
        <taxon>Alphaproteobacteria</taxon>
        <taxon>Hyphomicrobiales</taxon>
        <taxon>Devosiaceae</taxon>
        <taxon>Maritalea</taxon>
    </lineage>
</organism>
<dbReference type="PIRSF" id="PIRSF032025">
    <property type="entry name" value="UCP032025"/>
    <property type="match status" value="1"/>
</dbReference>
<accession>A0ABQ5UVQ0</accession>
<sequence length="142" mass="15729">MIHLIKLSVGTSSIEGLASYRAALVQSGLGRADGYAWHRTRMMPKRQAELLDGGSIYWVFGGKIQCRQRIVGLEAGTQPDGRPFCDIVMDQELIATVPQPKRPFQGWRYLKPEDAPNDLVAHDGEEKPPEEMAQALAELGLI</sequence>
<protein>
    <submittedName>
        <fullName evidence="1">Lysophospholipase</fullName>
    </submittedName>
</protein>
<evidence type="ECO:0000313" key="1">
    <source>
        <dbReference type="EMBL" id="GLQ18638.1"/>
    </source>
</evidence>
<reference evidence="1" key="1">
    <citation type="journal article" date="2014" name="Int. J. Syst. Evol. Microbiol.">
        <title>Complete genome of a new Firmicutes species belonging to the dominant human colonic microbiota ('Ruminococcus bicirculans') reveals two chromosomes and a selective capacity to utilize plant glucans.</title>
        <authorList>
            <consortium name="NISC Comparative Sequencing Program"/>
            <person name="Wegmann U."/>
            <person name="Louis P."/>
            <person name="Goesmann A."/>
            <person name="Henrissat B."/>
            <person name="Duncan S.H."/>
            <person name="Flint H.J."/>
        </authorList>
    </citation>
    <scope>NUCLEOTIDE SEQUENCE</scope>
    <source>
        <strain evidence="1">NBRC 107169</strain>
    </source>
</reference>
<evidence type="ECO:0000313" key="2">
    <source>
        <dbReference type="Proteomes" id="UP001161405"/>
    </source>
</evidence>
<dbReference type="RefSeq" id="WP_284365671.1">
    <property type="nucleotide sequence ID" value="NZ_BSNI01000002.1"/>
</dbReference>